<dbReference type="GO" id="GO:0004519">
    <property type="term" value="F:endonuclease activity"/>
    <property type="evidence" value="ECO:0007669"/>
    <property type="project" value="UniProtKB-KW"/>
</dbReference>
<evidence type="ECO:0000256" key="1">
    <source>
        <dbReference type="ARBA" id="ARBA00022722"/>
    </source>
</evidence>
<dbReference type="STRING" id="1856405.BFC17_11700"/>
<comment type="similarity">
    <text evidence="6">Belongs to the vsr family.</text>
</comment>
<proteinExistence type="inferred from homology"/>
<name>A0A1E8FI59_9ALTE</name>
<sequence>MTDVHSKPVRRKNMKAVRAKNTKPELLVRKLLHGAGYRYRLHVKNLPGTPDIVLPKYKVVIFVHGCFWHMHDCALFRLPATRTDWWRQKLTENRLRSEAAEDFLRELGWRVVIVWECSLKGQAKLEPGDVLDKFTSWLSGSTSFLEIPESKFSSLI</sequence>
<dbReference type="EMBL" id="MJIC01000009">
    <property type="protein sequence ID" value="OFI35426.1"/>
    <property type="molecule type" value="Genomic_DNA"/>
</dbReference>
<dbReference type="Pfam" id="PF03852">
    <property type="entry name" value="Vsr"/>
    <property type="match status" value="1"/>
</dbReference>
<evidence type="ECO:0000256" key="6">
    <source>
        <dbReference type="PIRNR" id="PIRNR018267"/>
    </source>
</evidence>
<evidence type="ECO:0000256" key="3">
    <source>
        <dbReference type="ARBA" id="ARBA00022763"/>
    </source>
</evidence>
<keyword evidence="2 6" id="KW-0255">Endonuclease</keyword>
<comment type="caution">
    <text evidence="7">The sequence shown here is derived from an EMBL/GenBank/DDBJ whole genome shotgun (WGS) entry which is preliminary data.</text>
</comment>
<dbReference type="Gene3D" id="3.40.960.10">
    <property type="entry name" value="VSR Endonuclease"/>
    <property type="match status" value="1"/>
</dbReference>
<dbReference type="GO" id="GO:0016787">
    <property type="term" value="F:hydrolase activity"/>
    <property type="evidence" value="ECO:0007669"/>
    <property type="project" value="UniProtKB-KW"/>
</dbReference>
<dbReference type="EC" id="3.1.-.-" evidence="6"/>
<dbReference type="Proteomes" id="UP000176037">
    <property type="component" value="Unassembled WGS sequence"/>
</dbReference>
<dbReference type="SUPFAM" id="SSF52980">
    <property type="entry name" value="Restriction endonuclease-like"/>
    <property type="match status" value="1"/>
</dbReference>
<evidence type="ECO:0000256" key="5">
    <source>
        <dbReference type="ARBA" id="ARBA00023204"/>
    </source>
</evidence>
<dbReference type="NCBIfam" id="TIGR00632">
    <property type="entry name" value="vsr"/>
    <property type="match status" value="1"/>
</dbReference>
<evidence type="ECO:0000313" key="7">
    <source>
        <dbReference type="EMBL" id="OFI35426.1"/>
    </source>
</evidence>
<comment type="function">
    <text evidence="6">May nick specific sequences that contain T:G mispairs resulting from m5C-deamination.</text>
</comment>
<dbReference type="InterPro" id="IPR011335">
    <property type="entry name" value="Restrct_endonuc-II-like"/>
</dbReference>
<protein>
    <recommendedName>
        <fullName evidence="6">Very short patch repair endonuclease</fullName>
        <ecNumber evidence="6">3.1.-.-</ecNumber>
    </recommendedName>
</protein>
<gene>
    <name evidence="7" type="ORF">BFC17_11700</name>
</gene>
<keyword evidence="3 6" id="KW-0227">DNA damage</keyword>
<accession>A0A1E8FI59</accession>
<organism evidence="7 8">
    <name type="scientific">Alteromonas lipolytica</name>
    <dbReference type="NCBI Taxonomy" id="1856405"/>
    <lineage>
        <taxon>Bacteria</taxon>
        <taxon>Pseudomonadati</taxon>
        <taxon>Pseudomonadota</taxon>
        <taxon>Gammaproteobacteria</taxon>
        <taxon>Alteromonadales</taxon>
        <taxon>Alteromonadaceae</taxon>
        <taxon>Alteromonas/Salinimonas group</taxon>
        <taxon>Alteromonas</taxon>
    </lineage>
</organism>
<evidence type="ECO:0000256" key="2">
    <source>
        <dbReference type="ARBA" id="ARBA00022759"/>
    </source>
</evidence>
<dbReference type="RefSeq" id="WP_070175170.1">
    <property type="nucleotide sequence ID" value="NZ_BMJR01000006.1"/>
</dbReference>
<dbReference type="PIRSF" id="PIRSF018267">
    <property type="entry name" value="VSR_endonuc"/>
    <property type="match status" value="1"/>
</dbReference>
<keyword evidence="5 6" id="KW-0234">DNA repair</keyword>
<dbReference type="AlphaFoldDB" id="A0A1E8FI59"/>
<dbReference type="OrthoDB" id="9801520at2"/>
<dbReference type="CDD" id="cd00221">
    <property type="entry name" value="Vsr"/>
    <property type="match status" value="1"/>
</dbReference>
<dbReference type="InterPro" id="IPR004603">
    <property type="entry name" value="DNA_mismatch_endonuc_vsr"/>
</dbReference>
<keyword evidence="1 6" id="KW-0540">Nuclease</keyword>
<keyword evidence="8" id="KW-1185">Reference proteome</keyword>
<evidence type="ECO:0000256" key="4">
    <source>
        <dbReference type="ARBA" id="ARBA00022801"/>
    </source>
</evidence>
<dbReference type="GO" id="GO:0006298">
    <property type="term" value="P:mismatch repair"/>
    <property type="evidence" value="ECO:0007669"/>
    <property type="project" value="UniProtKB-UniRule"/>
</dbReference>
<reference evidence="7 8" key="1">
    <citation type="submission" date="2016-09" db="EMBL/GenBank/DDBJ databases">
        <title>Alteromonas lipolytica, a new species isolated from sea water.</title>
        <authorList>
            <person name="Wu Y.-H."/>
            <person name="Cheng H."/>
            <person name="Xu X.-W."/>
        </authorList>
    </citation>
    <scope>NUCLEOTIDE SEQUENCE [LARGE SCALE GENOMIC DNA]</scope>
    <source>
        <strain evidence="7 8">JW12</strain>
    </source>
</reference>
<keyword evidence="4 6" id="KW-0378">Hydrolase</keyword>
<evidence type="ECO:0000313" key="8">
    <source>
        <dbReference type="Proteomes" id="UP000176037"/>
    </source>
</evidence>